<feature type="region of interest" description="Disordered" evidence="1">
    <location>
        <begin position="1"/>
        <end position="113"/>
    </location>
</feature>
<dbReference type="EMBL" id="KB007932">
    <property type="protein sequence ID" value="ELR19603.1"/>
    <property type="molecule type" value="Genomic_DNA"/>
</dbReference>
<protein>
    <submittedName>
        <fullName evidence="2">Uncharacterized protein</fullName>
    </submittedName>
</protein>
<dbReference type="Proteomes" id="UP000011083">
    <property type="component" value="Unassembled WGS sequence"/>
</dbReference>
<dbReference type="KEGG" id="acan:ACA1_198130"/>
<dbReference type="RefSeq" id="XP_004341695.1">
    <property type="nucleotide sequence ID" value="XM_004341647.1"/>
</dbReference>
<dbReference type="AlphaFoldDB" id="L8H4G9"/>
<sequence>MEVMDNTALSSQTEQAPMSKDSATRLTTDSPAAVLLQPGHHHVVQLQRSGSYGSGSPKSSEASEESSEDDDDASSTEESEDDDHGSDEEIIEAEEYEEGGWSDEEDEETRKVRELKKKLHGSDVLFKAPKLSLRDGGANATAAPSPAKKSALPRHLQTLHFRREKSNSTSSLYVNSTISAPNLDQVLWWYVHRADSTRSYLPTRLSSSASRFCFSPRSTQYGDGDLVPLHRRPRRHPRFVRNL</sequence>
<dbReference type="GeneID" id="14920426"/>
<proteinExistence type="predicted"/>
<feature type="compositionally biased region" description="Acidic residues" evidence="1">
    <location>
        <begin position="62"/>
        <end position="107"/>
    </location>
</feature>
<evidence type="ECO:0000256" key="1">
    <source>
        <dbReference type="SAM" id="MobiDB-lite"/>
    </source>
</evidence>
<feature type="compositionally biased region" description="Polar residues" evidence="1">
    <location>
        <begin position="7"/>
        <end position="16"/>
    </location>
</feature>
<evidence type="ECO:0000313" key="2">
    <source>
        <dbReference type="EMBL" id="ELR19603.1"/>
    </source>
</evidence>
<dbReference type="VEuPathDB" id="AmoebaDB:ACA1_198130"/>
<feature type="compositionally biased region" description="Low complexity" evidence="1">
    <location>
        <begin position="49"/>
        <end position="60"/>
    </location>
</feature>
<reference evidence="2 3" key="1">
    <citation type="journal article" date="2013" name="Genome Biol.">
        <title>Genome of Acanthamoeba castellanii highlights extensive lateral gene transfer and early evolution of tyrosine kinase signaling.</title>
        <authorList>
            <person name="Clarke M."/>
            <person name="Lohan A.J."/>
            <person name="Liu B."/>
            <person name="Lagkouvardos I."/>
            <person name="Roy S."/>
            <person name="Zafar N."/>
            <person name="Bertelli C."/>
            <person name="Schilde C."/>
            <person name="Kianianmomeni A."/>
            <person name="Burglin T.R."/>
            <person name="Frech C."/>
            <person name="Turcotte B."/>
            <person name="Kopec K.O."/>
            <person name="Synnott J.M."/>
            <person name="Choo C."/>
            <person name="Paponov I."/>
            <person name="Finkler A."/>
            <person name="Soon Heng Tan C."/>
            <person name="Hutchins A.P."/>
            <person name="Weinmeier T."/>
            <person name="Rattei T."/>
            <person name="Chu J.S."/>
            <person name="Gimenez G."/>
            <person name="Irimia M."/>
            <person name="Rigden D.J."/>
            <person name="Fitzpatrick D.A."/>
            <person name="Lorenzo-Morales J."/>
            <person name="Bateman A."/>
            <person name="Chiu C.H."/>
            <person name="Tang P."/>
            <person name="Hegemann P."/>
            <person name="Fromm H."/>
            <person name="Raoult D."/>
            <person name="Greub G."/>
            <person name="Miranda-Saavedra D."/>
            <person name="Chen N."/>
            <person name="Nash P."/>
            <person name="Ginger M.L."/>
            <person name="Horn M."/>
            <person name="Schaap P."/>
            <person name="Caler L."/>
            <person name="Loftus B."/>
        </authorList>
    </citation>
    <scope>NUCLEOTIDE SEQUENCE [LARGE SCALE GENOMIC DNA]</scope>
    <source>
        <strain evidence="2 3">Neff</strain>
    </source>
</reference>
<evidence type="ECO:0000313" key="3">
    <source>
        <dbReference type="Proteomes" id="UP000011083"/>
    </source>
</evidence>
<keyword evidence="3" id="KW-1185">Reference proteome</keyword>
<name>L8H4G9_ACACF</name>
<organism evidence="2 3">
    <name type="scientific">Acanthamoeba castellanii (strain ATCC 30010 / Neff)</name>
    <dbReference type="NCBI Taxonomy" id="1257118"/>
    <lineage>
        <taxon>Eukaryota</taxon>
        <taxon>Amoebozoa</taxon>
        <taxon>Discosea</taxon>
        <taxon>Longamoebia</taxon>
        <taxon>Centramoebida</taxon>
        <taxon>Acanthamoebidae</taxon>
        <taxon>Acanthamoeba</taxon>
    </lineage>
</organism>
<accession>L8H4G9</accession>
<gene>
    <name evidence="2" type="ORF">ACA1_198130</name>
</gene>